<proteinExistence type="predicted"/>
<dbReference type="AlphaFoldDB" id="A0A7R8CTM6"/>
<dbReference type="Proteomes" id="UP000675881">
    <property type="component" value="Chromosome 4"/>
</dbReference>
<dbReference type="EMBL" id="HG994583">
    <property type="protein sequence ID" value="CAF2927546.1"/>
    <property type="molecule type" value="Genomic_DNA"/>
</dbReference>
<gene>
    <name evidence="1" type="ORF">LSAA_8964</name>
</gene>
<keyword evidence="2" id="KW-1185">Reference proteome</keyword>
<reference evidence="1" key="1">
    <citation type="submission" date="2021-02" db="EMBL/GenBank/DDBJ databases">
        <authorList>
            <person name="Bekaert M."/>
        </authorList>
    </citation>
    <scope>NUCLEOTIDE SEQUENCE</scope>
    <source>
        <strain evidence="1">IoA-00</strain>
    </source>
</reference>
<name>A0A7R8CTM6_LEPSM</name>
<dbReference type="PANTHER" id="PTHR45913">
    <property type="entry name" value="EPM2A-INTERACTING PROTEIN 1"/>
    <property type="match status" value="1"/>
</dbReference>
<evidence type="ECO:0000313" key="2">
    <source>
        <dbReference type="Proteomes" id="UP000675881"/>
    </source>
</evidence>
<protein>
    <submittedName>
        <fullName evidence="1">(salmon louse) hypothetical protein</fullName>
    </submittedName>
</protein>
<dbReference type="PANTHER" id="PTHR45913:SF9">
    <property type="entry name" value="GENERAL TRANSCRIPTION FACTOR II-I REPEAT DOMAIN-CONTAINING PROTEIN 2-LIKE-RELATED"/>
    <property type="match status" value="1"/>
</dbReference>
<evidence type="ECO:0000313" key="1">
    <source>
        <dbReference type="EMBL" id="CAF2927546.1"/>
    </source>
</evidence>
<organism evidence="1 2">
    <name type="scientific">Lepeophtheirus salmonis</name>
    <name type="common">Salmon louse</name>
    <name type="synonym">Caligus salmonis</name>
    <dbReference type="NCBI Taxonomy" id="72036"/>
    <lineage>
        <taxon>Eukaryota</taxon>
        <taxon>Metazoa</taxon>
        <taxon>Ecdysozoa</taxon>
        <taxon>Arthropoda</taxon>
        <taxon>Crustacea</taxon>
        <taxon>Multicrustacea</taxon>
        <taxon>Hexanauplia</taxon>
        <taxon>Copepoda</taxon>
        <taxon>Siphonostomatoida</taxon>
        <taxon>Caligidae</taxon>
        <taxon>Lepeophtheirus</taxon>
    </lineage>
</organism>
<accession>A0A7R8CTM6</accession>
<sequence length="155" mass="17859">MKLSLFLRQAGSNRFCHFPLLKEAKILGELAANYQVQLDNLAIEVGRRFQNFKNLEPQLNMLGSPFTTYVDLATEDLQLELPDLQANNDLKEKFKSDSLPNFYKSLSDDLFSNFKNFAAKFLTLFGFTYICEQAFSCLKINRSKKQVFADRHQLG</sequence>